<comment type="caution">
    <text evidence="1">The sequence shown here is derived from an EMBL/GenBank/DDBJ whole genome shotgun (WGS) entry which is preliminary data.</text>
</comment>
<organism evidence="1 2">
    <name type="scientific">Dorea ammoniilytica</name>
    <dbReference type="NCBI Taxonomy" id="2981788"/>
    <lineage>
        <taxon>Bacteria</taxon>
        <taxon>Bacillati</taxon>
        <taxon>Bacillota</taxon>
        <taxon>Clostridia</taxon>
        <taxon>Lachnospirales</taxon>
        <taxon>Lachnospiraceae</taxon>
        <taxon>Dorea</taxon>
    </lineage>
</organism>
<evidence type="ECO:0000313" key="1">
    <source>
        <dbReference type="EMBL" id="MCU6698635.1"/>
    </source>
</evidence>
<dbReference type="SUPFAM" id="SSF56281">
    <property type="entry name" value="Metallo-hydrolase/oxidoreductase"/>
    <property type="match status" value="1"/>
</dbReference>
<dbReference type="InterPro" id="IPR036866">
    <property type="entry name" value="RibonucZ/Hydroxyglut_hydro"/>
</dbReference>
<evidence type="ECO:0000313" key="2">
    <source>
        <dbReference type="Proteomes" id="UP001207605"/>
    </source>
</evidence>
<gene>
    <name evidence="1" type="ORF">OCV65_00030</name>
</gene>
<protein>
    <recommendedName>
        <fullName evidence="3">MBL fold metallo-hydrolase</fullName>
    </recommendedName>
</protein>
<dbReference type="Proteomes" id="UP001207605">
    <property type="component" value="Unassembled WGS sequence"/>
</dbReference>
<dbReference type="RefSeq" id="WP_262580463.1">
    <property type="nucleotide sequence ID" value="NZ_JAOQJV010000001.1"/>
</dbReference>
<accession>A0ABT2S2Z9</accession>
<reference evidence="1 2" key="1">
    <citation type="journal article" date="2021" name="ISME Commun">
        <title>Automated analysis of genomic sequences facilitates high-throughput and comprehensive description of bacteria.</title>
        <authorList>
            <person name="Hitch T.C.A."/>
        </authorList>
    </citation>
    <scope>NUCLEOTIDE SEQUENCE [LARGE SCALE GENOMIC DNA]</scope>
    <source>
        <strain evidence="1 2">Sanger_02</strain>
    </source>
</reference>
<dbReference type="Gene3D" id="3.60.15.10">
    <property type="entry name" value="Ribonuclease Z/Hydroxyacylglutathione hydrolase-like"/>
    <property type="match status" value="1"/>
</dbReference>
<sequence length="240" mass="27927">MELQIYHSVNEGLYLWNGTSGLLIDGLHRGRKTGFSDTSEQYICMMRQGRSFFAKPNDLLFTHIHEDHYDQALVDEFQQRYPGRIVYAPGLDKDNIQPVVLEHGIARMQIEEYEVYAFTTVHDGKIYEDEPHCSYLIRWKNRWIWVSGDAILVPELVDGIRTYTGQDNVWKAFVMVYQISSESGKAFLKKIAPEQICLYHLPYPEDDRYHFCNLAEQKCRQCKAEGLPVKMIASDSFIDS</sequence>
<dbReference type="EMBL" id="JAOQJV010000001">
    <property type="protein sequence ID" value="MCU6698635.1"/>
    <property type="molecule type" value="Genomic_DNA"/>
</dbReference>
<proteinExistence type="predicted"/>
<name>A0ABT2S2Z9_9FIRM</name>
<evidence type="ECO:0008006" key="3">
    <source>
        <dbReference type="Google" id="ProtNLM"/>
    </source>
</evidence>
<keyword evidence="2" id="KW-1185">Reference proteome</keyword>